<gene>
    <name evidence="1" type="ORF">HII31_04074</name>
</gene>
<organism evidence="1 2">
    <name type="scientific">Pseudocercospora fuligena</name>
    <dbReference type="NCBI Taxonomy" id="685502"/>
    <lineage>
        <taxon>Eukaryota</taxon>
        <taxon>Fungi</taxon>
        <taxon>Dikarya</taxon>
        <taxon>Ascomycota</taxon>
        <taxon>Pezizomycotina</taxon>
        <taxon>Dothideomycetes</taxon>
        <taxon>Dothideomycetidae</taxon>
        <taxon>Mycosphaerellales</taxon>
        <taxon>Mycosphaerellaceae</taxon>
        <taxon>Pseudocercospora</taxon>
    </lineage>
</organism>
<sequence length="491" mass="55650">MPLFNTAVGGDSFLRPTLGVEIECLIIQDLSRTPEEHKSSLRQARSLVHEALCQRMNGICATCGNSHLFSLPLNPVVDIYQHNKNPSKYSKWSVVADVSLGLTIDQKMSLPKPEHSTRAHAMEIVSRIMGSDSNLPTTVDDGRTDHIHEITYQEEIRSVLHALTDYFNRPESPHSAAYRLTVNQSCGLHVHIGNGNRFFPLTTVKNLLAISVANEKQIDSMHSRSRIDGRTLQTGPMTSVTSPFESKAYNIPWSARFTSLENAIRYDEGESFLQHPGHFWRKRLDLEAAAFTNDLESRLILIAEAPTLPQLKYLQGEERPTVNLQNLAPFDAQGWEKSDANTDANTDARKKTTIEFRQHAGTLHPEEVIAWIDFLLHLTRYAHKHTEEHVQKLARQVGEDQDISELLDVLGFDSDDKTYVHYQRVTQPDQGGGSNWARSYWEHETCLADAFSESDRLRQVWLHCIRDCATDRSLEAVKRRIEAKQQASCYG</sequence>
<reference evidence="1" key="1">
    <citation type="submission" date="2020-04" db="EMBL/GenBank/DDBJ databases">
        <title>Draft genome resource of the tomato pathogen Pseudocercospora fuligena.</title>
        <authorList>
            <person name="Zaccaron A."/>
        </authorList>
    </citation>
    <scope>NUCLEOTIDE SEQUENCE</scope>
    <source>
        <strain evidence="1">PF001</strain>
    </source>
</reference>
<dbReference type="OrthoDB" id="412402at2759"/>
<proteinExistence type="predicted"/>
<dbReference type="PANTHER" id="PTHR36847">
    <property type="entry name" value="AMIDOLIGASE ENZYME"/>
    <property type="match status" value="1"/>
</dbReference>
<dbReference type="EMBL" id="JABCIY010000058">
    <property type="protein sequence ID" value="KAF7194568.1"/>
    <property type="molecule type" value="Genomic_DNA"/>
</dbReference>
<dbReference type="AlphaFoldDB" id="A0A8H6RNU9"/>
<protein>
    <recommendedName>
        <fullName evidence="3">Amidoligase enzyme</fullName>
    </recommendedName>
</protein>
<evidence type="ECO:0000313" key="1">
    <source>
        <dbReference type="EMBL" id="KAF7194568.1"/>
    </source>
</evidence>
<evidence type="ECO:0008006" key="3">
    <source>
        <dbReference type="Google" id="ProtNLM"/>
    </source>
</evidence>
<keyword evidence="2" id="KW-1185">Reference proteome</keyword>
<dbReference type="PANTHER" id="PTHR36847:SF1">
    <property type="entry name" value="AMIDOLIGASE ENZYME"/>
    <property type="match status" value="1"/>
</dbReference>
<evidence type="ECO:0000313" key="2">
    <source>
        <dbReference type="Proteomes" id="UP000660729"/>
    </source>
</evidence>
<dbReference type="Proteomes" id="UP000660729">
    <property type="component" value="Unassembled WGS sequence"/>
</dbReference>
<name>A0A8H6RNU9_9PEZI</name>
<comment type="caution">
    <text evidence="1">The sequence shown here is derived from an EMBL/GenBank/DDBJ whole genome shotgun (WGS) entry which is preliminary data.</text>
</comment>
<accession>A0A8H6RNU9</accession>